<dbReference type="Pfam" id="PF07282">
    <property type="entry name" value="Cas12f1-like_TNB"/>
    <property type="match status" value="1"/>
</dbReference>
<keyword evidence="2" id="KW-0815">Transposition</keyword>
<evidence type="ECO:0000259" key="9">
    <source>
        <dbReference type="Pfam" id="PF07282"/>
    </source>
</evidence>
<dbReference type="NCBIfam" id="TIGR01766">
    <property type="entry name" value="IS200/IS605 family accessory protein TnpB-like domain"/>
    <property type="match status" value="1"/>
</dbReference>
<organism evidence="11 12">
    <name type="scientific">Lentzea albidocapillata</name>
    <dbReference type="NCBI Taxonomy" id="40571"/>
    <lineage>
        <taxon>Bacteria</taxon>
        <taxon>Bacillati</taxon>
        <taxon>Actinomycetota</taxon>
        <taxon>Actinomycetes</taxon>
        <taxon>Pseudonocardiales</taxon>
        <taxon>Pseudonocardiaceae</taxon>
        <taxon>Lentzea</taxon>
    </lineage>
</organism>
<keyword evidence="12" id="KW-1185">Reference proteome</keyword>
<feature type="domain" description="Probable transposase IS891/IS1136/IS1341" evidence="8">
    <location>
        <begin position="246"/>
        <end position="369"/>
    </location>
</feature>
<dbReference type="Pfam" id="PF12323">
    <property type="entry name" value="HTH_OrfB_IS605"/>
    <property type="match status" value="1"/>
</dbReference>
<dbReference type="NCBIfam" id="NF038280">
    <property type="entry name" value="IS607_TnpB"/>
    <property type="match status" value="1"/>
</dbReference>
<dbReference type="InterPro" id="IPR010095">
    <property type="entry name" value="Cas12f1-like_TNB"/>
</dbReference>
<evidence type="ECO:0000256" key="2">
    <source>
        <dbReference type="ARBA" id="ARBA00022578"/>
    </source>
</evidence>
<dbReference type="InterPro" id="IPR021027">
    <property type="entry name" value="Transposase_put_HTH"/>
</dbReference>
<dbReference type="Proteomes" id="UP000192840">
    <property type="component" value="Unassembled WGS sequence"/>
</dbReference>
<evidence type="ECO:0000313" key="12">
    <source>
        <dbReference type="Proteomes" id="UP000192840"/>
    </source>
</evidence>
<evidence type="ECO:0000256" key="1">
    <source>
        <dbReference type="ARBA" id="ARBA00008761"/>
    </source>
</evidence>
<evidence type="ECO:0000256" key="5">
    <source>
        <dbReference type="ARBA" id="ARBA00023125"/>
    </source>
</evidence>
<dbReference type="InterPro" id="IPR001959">
    <property type="entry name" value="Transposase"/>
</dbReference>
<evidence type="ECO:0000256" key="4">
    <source>
        <dbReference type="ARBA" id="ARBA00022833"/>
    </source>
</evidence>
<evidence type="ECO:0000259" key="10">
    <source>
        <dbReference type="Pfam" id="PF12323"/>
    </source>
</evidence>
<reference evidence="12" key="1">
    <citation type="submission" date="2017-04" db="EMBL/GenBank/DDBJ databases">
        <authorList>
            <person name="Varghese N."/>
            <person name="Submissions S."/>
        </authorList>
    </citation>
    <scope>NUCLEOTIDE SEQUENCE [LARGE SCALE GENOMIC DNA]</scope>
    <source>
        <strain evidence="12">DSM 44073</strain>
    </source>
</reference>
<dbReference type="EMBL" id="FWYC01000017">
    <property type="protein sequence ID" value="SMD22624.1"/>
    <property type="molecule type" value="Genomic_DNA"/>
</dbReference>
<dbReference type="GO" id="GO:0046872">
    <property type="term" value="F:metal ion binding"/>
    <property type="evidence" value="ECO:0007669"/>
    <property type="project" value="UniProtKB-KW"/>
</dbReference>
<feature type="region of interest" description="Disordered" evidence="7">
    <location>
        <begin position="301"/>
        <end position="320"/>
    </location>
</feature>
<dbReference type="eggNOG" id="COG0675">
    <property type="taxonomic scope" value="Bacteria"/>
</dbReference>
<gene>
    <name evidence="11" type="ORF">SAMN05660733_06887</name>
</gene>
<keyword evidence="6" id="KW-0233">DNA recombination</keyword>
<evidence type="ECO:0000256" key="7">
    <source>
        <dbReference type="SAM" id="MobiDB-lite"/>
    </source>
</evidence>
<keyword evidence="4" id="KW-0862">Zinc</keyword>
<proteinExistence type="inferred from homology"/>
<dbReference type="AlphaFoldDB" id="A0A1W2FLJ2"/>
<comment type="similarity">
    <text evidence="1">In the C-terminal section; belongs to the transposase 35 family.</text>
</comment>
<keyword evidence="5" id="KW-0238">DNA-binding</keyword>
<sequence>MTTPNPTLIPRSGPRVLNCSVVCDRVWSNVFVCGLGCPFAAMGTCVRYGHRVSSVIQAYRFALDPNSGQEQALRSHCGGQRRAFNWGLARIKANLDQRAAEKTYGVAEDEPTPPVSWSAYGLRKDWNQAKDTVAPWWAENSKEAYASGLANLATALGNWADSKRGARKGHGFGFPRFKGKRSGLSCRFTTGAFGLADDRRHVKLPRIGTVRTHESTRKLARHVERGTARIRSATVSLRAGRWFVSFSVEITRTSPAPTRPGSVVGVDLGVKSLAVLSTGEVIANPRHLEVAQRELRRLQRQAARRSGPDRRVRQRPSGRWRKTQARIARLHTTVANARRDGLHKLSTRLVRAHGTVVVEDLNVSGMTRNRRLARHVAGAGLAELRRQIEYKARWAGVRVHVAGRWYPSSKTCSGCGVVKAKLRLSERIFRCDACGLVLDRDLNAARNLAALVRGETSSPSCGATVNEPDGNPGKTRTARATGTATGRPAPAGQRRRRKATAA</sequence>
<dbReference type="Pfam" id="PF01385">
    <property type="entry name" value="OrfB_IS605"/>
    <property type="match status" value="1"/>
</dbReference>
<feature type="domain" description="Cas12f1-like TNB" evidence="9">
    <location>
        <begin position="383"/>
        <end position="448"/>
    </location>
</feature>
<feature type="compositionally biased region" description="Basic residues" evidence="7">
    <location>
        <begin position="493"/>
        <end position="502"/>
    </location>
</feature>
<keyword evidence="3" id="KW-0479">Metal-binding</keyword>
<feature type="domain" description="Transposase putative helix-turn-helix" evidence="10">
    <location>
        <begin position="56"/>
        <end position="97"/>
    </location>
</feature>
<dbReference type="NCBIfam" id="NF040570">
    <property type="entry name" value="guided_TnpB"/>
    <property type="match status" value="1"/>
</dbReference>
<dbReference type="InterPro" id="IPR053470">
    <property type="entry name" value="RNA-guided_DNA_endonuclease"/>
</dbReference>
<evidence type="ECO:0000259" key="8">
    <source>
        <dbReference type="Pfam" id="PF01385"/>
    </source>
</evidence>
<dbReference type="STRING" id="40571.SAMN05660733_06887"/>
<name>A0A1W2FLJ2_9PSEU</name>
<dbReference type="GO" id="GO:0003677">
    <property type="term" value="F:DNA binding"/>
    <property type="evidence" value="ECO:0007669"/>
    <property type="project" value="UniProtKB-KW"/>
</dbReference>
<dbReference type="GO" id="GO:0032196">
    <property type="term" value="P:transposition"/>
    <property type="evidence" value="ECO:0007669"/>
    <property type="project" value="UniProtKB-KW"/>
</dbReference>
<feature type="region of interest" description="Disordered" evidence="7">
    <location>
        <begin position="456"/>
        <end position="502"/>
    </location>
</feature>
<evidence type="ECO:0000256" key="6">
    <source>
        <dbReference type="ARBA" id="ARBA00023172"/>
    </source>
</evidence>
<feature type="compositionally biased region" description="Low complexity" evidence="7">
    <location>
        <begin position="478"/>
        <end position="492"/>
    </location>
</feature>
<evidence type="ECO:0000256" key="3">
    <source>
        <dbReference type="ARBA" id="ARBA00022723"/>
    </source>
</evidence>
<protein>
    <submittedName>
        <fullName evidence="11">Putative transposase</fullName>
    </submittedName>
</protein>
<accession>A0A1W2FLJ2</accession>
<dbReference type="GO" id="GO:0006310">
    <property type="term" value="P:DNA recombination"/>
    <property type="evidence" value="ECO:0007669"/>
    <property type="project" value="UniProtKB-KW"/>
</dbReference>
<evidence type="ECO:0000313" key="11">
    <source>
        <dbReference type="EMBL" id="SMD22624.1"/>
    </source>
</evidence>